<dbReference type="RefSeq" id="XP_027337262.1">
    <property type="nucleotide sequence ID" value="XM_027481461.1"/>
</dbReference>
<dbReference type="GO" id="GO:0046872">
    <property type="term" value="F:metal ion binding"/>
    <property type="evidence" value="ECO:0007669"/>
    <property type="project" value="UniProtKB-KW"/>
</dbReference>
<sequence>MCVVLQLSWLKANLMSFDSLYRCIILPVVEIFISGLVKLDFFDLPIYFPTIDEVRQVIEEEEGSFTLETLKTIKMGWDANLQEDVDFVVDSKMKGELIAKSIRAVFETLLSAEFGEDIMDELFSRYAKLVAKLAELETLEHTNVVVSITKDP</sequence>
<reference evidence="5" key="1">
    <citation type="journal article" date="2019" name="Toxins">
        <title>Detection of Abrin-Like and Prepropulchellin-Like Toxin Genes and Transcripts Using Whole Genome Sequencing and Full-Length Transcript Sequencing of Abrus precatorius.</title>
        <authorList>
            <person name="Hovde B.T."/>
            <person name="Daligault H.E."/>
            <person name="Hanschen E.R."/>
            <person name="Kunde Y.A."/>
            <person name="Johnson M.B."/>
            <person name="Starkenburg S.R."/>
            <person name="Johnson S.L."/>
        </authorList>
    </citation>
    <scope>NUCLEOTIDE SEQUENCE [LARGE SCALE GENOMIC DNA]</scope>
</reference>
<evidence type="ECO:0000256" key="2">
    <source>
        <dbReference type="ARBA" id="ARBA00022679"/>
    </source>
</evidence>
<dbReference type="GO" id="GO:0008168">
    <property type="term" value="F:methyltransferase activity"/>
    <property type="evidence" value="ECO:0007669"/>
    <property type="project" value="UniProtKB-KW"/>
</dbReference>
<dbReference type="Proteomes" id="UP000694853">
    <property type="component" value="Unplaced"/>
</dbReference>
<evidence type="ECO:0000256" key="3">
    <source>
        <dbReference type="ARBA" id="ARBA00022723"/>
    </source>
</evidence>
<organism evidence="5 6">
    <name type="scientific">Abrus precatorius</name>
    <name type="common">Indian licorice</name>
    <name type="synonym">Glycine abrus</name>
    <dbReference type="NCBI Taxonomy" id="3816"/>
    <lineage>
        <taxon>Eukaryota</taxon>
        <taxon>Viridiplantae</taxon>
        <taxon>Streptophyta</taxon>
        <taxon>Embryophyta</taxon>
        <taxon>Tracheophyta</taxon>
        <taxon>Spermatophyta</taxon>
        <taxon>Magnoliopsida</taxon>
        <taxon>eudicotyledons</taxon>
        <taxon>Gunneridae</taxon>
        <taxon>Pentapetalae</taxon>
        <taxon>rosids</taxon>
        <taxon>fabids</taxon>
        <taxon>Fabales</taxon>
        <taxon>Fabaceae</taxon>
        <taxon>Papilionoideae</taxon>
        <taxon>50 kb inversion clade</taxon>
        <taxon>NPAAA clade</taxon>
        <taxon>indigoferoid/millettioid clade</taxon>
        <taxon>Abreae</taxon>
        <taxon>Abrus</taxon>
    </lineage>
</organism>
<dbReference type="Gene3D" id="1.10.1200.270">
    <property type="entry name" value="Methyltransferase, alpha-helical capping domain"/>
    <property type="match status" value="1"/>
</dbReference>
<dbReference type="AlphaFoldDB" id="A0A8B8K0G3"/>
<dbReference type="KEGG" id="aprc:113850955"/>
<keyword evidence="3" id="KW-0479">Metal-binding</keyword>
<dbReference type="SUPFAM" id="SSF53335">
    <property type="entry name" value="S-adenosyl-L-methionine-dependent methyltransferases"/>
    <property type="match status" value="1"/>
</dbReference>
<evidence type="ECO:0000256" key="1">
    <source>
        <dbReference type="ARBA" id="ARBA00022603"/>
    </source>
</evidence>
<dbReference type="PANTHER" id="PTHR31009">
    <property type="entry name" value="S-ADENOSYL-L-METHIONINE:CARBOXYL METHYLTRANSFERASE FAMILY PROTEIN"/>
    <property type="match status" value="1"/>
</dbReference>
<dbReference type="OrthoDB" id="1523883at2759"/>
<gene>
    <name evidence="6" type="primary">LOC113850955</name>
</gene>
<protein>
    <submittedName>
        <fullName evidence="6">7-methylxanthosine synthase 1-like</fullName>
    </submittedName>
</protein>
<keyword evidence="2" id="KW-0808">Transferase</keyword>
<keyword evidence="4" id="KW-0460">Magnesium</keyword>
<dbReference type="InterPro" id="IPR042086">
    <property type="entry name" value="MeTrfase_capping"/>
</dbReference>
<name>A0A8B8K0G3_ABRPR</name>
<evidence type="ECO:0000313" key="6">
    <source>
        <dbReference type="RefSeq" id="XP_027337262.1"/>
    </source>
</evidence>
<dbReference type="InterPro" id="IPR029063">
    <property type="entry name" value="SAM-dependent_MTases_sf"/>
</dbReference>
<proteinExistence type="predicted"/>
<dbReference type="InterPro" id="IPR005299">
    <property type="entry name" value="MeTrfase_7"/>
</dbReference>
<dbReference type="GeneID" id="113850955"/>
<reference evidence="6" key="2">
    <citation type="submission" date="2025-08" db="UniProtKB">
        <authorList>
            <consortium name="RefSeq"/>
        </authorList>
    </citation>
    <scope>IDENTIFICATION</scope>
    <source>
        <tissue evidence="6">Young leaves</tissue>
    </source>
</reference>
<evidence type="ECO:0000313" key="5">
    <source>
        <dbReference type="Proteomes" id="UP000694853"/>
    </source>
</evidence>
<dbReference type="Pfam" id="PF03492">
    <property type="entry name" value="Methyltransf_7"/>
    <property type="match status" value="1"/>
</dbReference>
<dbReference type="GO" id="GO:0032259">
    <property type="term" value="P:methylation"/>
    <property type="evidence" value="ECO:0007669"/>
    <property type="project" value="UniProtKB-KW"/>
</dbReference>
<evidence type="ECO:0000256" key="4">
    <source>
        <dbReference type="ARBA" id="ARBA00022842"/>
    </source>
</evidence>
<keyword evidence="1" id="KW-0489">Methyltransferase</keyword>
<accession>A0A8B8K0G3</accession>
<keyword evidence="5" id="KW-1185">Reference proteome</keyword>